<dbReference type="NCBIfam" id="TIGR00357">
    <property type="entry name" value="peptide-methionine (R)-S-oxide reductase MsrB"/>
    <property type="match status" value="1"/>
</dbReference>
<accession>A0ABP9WMZ6</accession>
<feature type="signal peptide" evidence="5">
    <location>
        <begin position="1"/>
        <end position="23"/>
    </location>
</feature>
<dbReference type="InterPro" id="IPR011057">
    <property type="entry name" value="Mss4-like_sf"/>
</dbReference>
<feature type="domain" description="MsrB" evidence="6">
    <location>
        <begin position="62"/>
        <end position="183"/>
    </location>
</feature>
<sequence length="188" mass="20858">MLMYRSVMLLPLLVLVSILPACGEADDRGGNEKRGEVRDETMTVAEARANIDTGAHLSAIPQSVWKQLLPADQYAVLWEKDTERPFTGKWLHNEAEGTYVTAGCRLPVFSSEHKFDSGTGWPSFWDIAHPQHVVLKTDYSWGMKRTEVLSSCGEHLGHVFKDGPAPTGLRYCLNSLALDFVPAVAKTE</sequence>
<dbReference type="Pfam" id="PF01641">
    <property type="entry name" value="SelR"/>
    <property type="match status" value="1"/>
</dbReference>
<dbReference type="EMBL" id="BAABRT010000003">
    <property type="protein sequence ID" value="GAA5523978.1"/>
    <property type="molecule type" value="Genomic_DNA"/>
</dbReference>
<dbReference type="InterPro" id="IPR028427">
    <property type="entry name" value="Met_Sox_Rdtase_MsrB"/>
</dbReference>
<reference evidence="7 8" key="1">
    <citation type="submission" date="2024-02" db="EMBL/GenBank/DDBJ databases">
        <title>Microbulbifer aestuariivivens NBRC 112533.</title>
        <authorList>
            <person name="Ichikawa N."/>
            <person name="Katano-Makiyama Y."/>
            <person name="Hidaka K."/>
        </authorList>
    </citation>
    <scope>NUCLEOTIDE SEQUENCE [LARGE SCALE GENOMIC DNA]</scope>
    <source>
        <strain evidence="7 8">NBRC 112533</strain>
    </source>
</reference>
<evidence type="ECO:0000256" key="1">
    <source>
        <dbReference type="ARBA" id="ARBA00007174"/>
    </source>
</evidence>
<keyword evidence="5" id="KW-0732">Signal</keyword>
<dbReference type="PANTHER" id="PTHR10173:SF52">
    <property type="entry name" value="METHIONINE-R-SULFOXIDE REDUCTASE B1"/>
    <property type="match status" value="1"/>
</dbReference>
<dbReference type="SUPFAM" id="SSF51316">
    <property type="entry name" value="Mss4-like"/>
    <property type="match status" value="1"/>
</dbReference>
<feature type="chain" id="PRO_5045282794" description="peptide-methionine (R)-S-oxide reductase" evidence="5">
    <location>
        <begin position="24"/>
        <end position="188"/>
    </location>
</feature>
<evidence type="ECO:0000256" key="5">
    <source>
        <dbReference type="SAM" id="SignalP"/>
    </source>
</evidence>
<evidence type="ECO:0000256" key="2">
    <source>
        <dbReference type="ARBA" id="ARBA00012499"/>
    </source>
</evidence>
<dbReference type="PANTHER" id="PTHR10173">
    <property type="entry name" value="METHIONINE SULFOXIDE REDUCTASE"/>
    <property type="match status" value="1"/>
</dbReference>
<evidence type="ECO:0000313" key="8">
    <source>
        <dbReference type="Proteomes" id="UP001408594"/>
    </source>
</evidence>
<comment type="similarity">
    <text evidence="1">Belongs to the MsrB Met sulfoxide reductase family.</text>
</comment>
<evidence type="ECO:0000313" key="7">
    <source>
        <dbReference type="EMBL" id="GAA5523978.1"/>
    </source>
</evidence>
<dbReference type="EC" id="1.8.4.12" evidence="2"/>
<evidence type="ECO:0000256" key="4">
    <source>
        <dbReference type="ARBA" id="ARBA00048488"/>
    </source>
</evidence>
<comment type="catalytic activity">
    <reaction evidence="4">
        <text>L-methionyl-[protein] + [thioredoxin]-disulfide + H2O = L-methionyl-(R)-S-oxide-[protein] + [thioredoxin]-dithiol</text>
        <dbReference type="Rhea" id="RHEA:24164"/>
        <dbReference type="Rhea" id="RHEA-COMP:10698"/>
        <dbReference type="Rhea" id="RHEA-COMP:10700"/>
        <dbReference type="Rhea" id="RHEA-COMP:12313"/>
        <dbReference type="Rhea" id="RHEA-COMP:12314"/>
        <dbReference type="ChEBI" id="CHEBI:15377"/>
        <dbReference type="ChEBI" id="CHEBI:16044"/>
        <dbReference type="ChEBI" id="CHEBI:29950"/>
        <dbReference type="ChEBI" id="CHEBI:45764"/>
        <dbReference type="ChEBI" id="CHEBI:50058"/>
        <dbReference type="EC" id="1.8.4.12"/>
    </reaction>
</comment>
<organism evidence="7 8">
    <name type="scientific">Microbulbifer aestuariivivens</name>
    <dbReference type="NCBI Taxonomy" id="1908308"/>
    <lineage>
        <taxon>Bacteria</taxon>
        <taxon>Pseudomonadati</taxon>
        <taxon>Pseudomonadota</taxon>
        <taxon>Gammaproteobacteria</taxon>
        <taxon>Cellvibrionales</taxon>
        <taxon>Microbulbiferaceae</taxon>
        <taxon>Microbulbifer</taxon>
    </lineage>
</organism>
<dbReference type="Gene3D" id="2.170.150.20">
    <property type="entry name" value="Peptide methionine sulfoxide reductase"/>
    <property type="match status" value="1"/>
</dbReference>
<dbReference type="Proteomes" id="UP001408594">
    <property type="component" value="Unassembled WGS sequence"/>
</dbReference>
<gene>
    <name evidence="7" type="primary">msrB_1</name>
    <name evidence="7" type="ORF">Maes01_00527</name>
</gene>
<keyword evidence="8" id="KW-1185">Reference proteome</keyword>
<evidence type="ECO:0000256" key="3">
    <source>
        <dbReference type="ARBA" id="ARBA00023002"/>
    </source>
</evidence>
<keyword evidence="3" id="KW-0560">Oxidoreductase</keyword>
<proteinExistence type="inferred from homology"/>
<comment type="caution">
    <text evidence="7">The sequence shown here is derived from an EMBL/GenBank/DDBJ whole genome shotgun (WGS) entry which is preliminary data.</text>
</comment>
<protein>
    <recommendedName>
        <fullName evidence="2">peptide-methionine (R)-S-oxide reductase</fullName>
        <ecNumber evidence="2">1.8.4.12</ecNumber>
    </recommendedName>
</protein>
<dbReference type="PROSITE" id="PS51790">
    <property type="entry name" value="MSRB"/>
    <property type="match status" value="1"/>
</dbReference>
<evidence type="ECO:0000259" key="6">
    <source>
        <dbReference type="PROSITE" id="PS51790"/>
    </source>
</evidence>
<dbReference type="InterPro" id="IPR002579">
    <property type="entry name" value="Met_Sox_Rdtase_MsrB_dom"/>
</dbReference>
<dbReference type="RefSeq" id="WP_345548594.1">
    <property type="nucleotide sequence ID" value="NZ_BAABRT010000003.1"/>
</dbReference>
<name>A0ABP9WMZ6_9GAMM</name>